<dbReference type="Proteomes" id="UP000017836">
    <property type="component" value="Unassembled WGS sequence"/>
</dbReference>
<organism evidence="1 2">
    <name type="scientific">Amborella trichopoda</name>
    <dbReference type="NCBI Taxonomy" id="13333"/>
    <lineage>
        <taxon>Eukaryota</taxon>
        <taxon>Viridiplantae</taxon>
        <taxon>Streptophyta</taxon>
        <taxon>Embryophyta</taxon>
        <taxon>Tracheophyta</taxon>
        <taxon>Spermatophyta</taxon>
        <taxon>Magnoliopsida</taxon>
        <taxon>Amborellales</taxon>
        <taxon>Amborellaceae</taxon>
        <taxon>Amborella</taxon>
    </lineage>
</organism>
<dbReference type="EMBL" id="KI392502">
    <property type="protein sequence ID" value="ERN15495.1"/>
    <property type="molecule type" value="Genomic_DNA"/>
</dbReference>
<name>U5CZS9_AMBTC</name>
<dbReference type="Gramene" id="ERN15495">
    <property type="protein sequence ID" value="ERN15495"/>
    <property type="gene ID" value="AMTR_s00048p00045100"/>
</dbReference>
<reference evidence="2" key="1">
    <citation type="journal article" date="2013" name="Science">
        <title>The Amborella genome and the evolution of flowering plants.</title>
        <authorList>
            <consortium name="Amborella Genome Project"/>
        </authorList>
    </citation>
    <scope>NUCLEOTIDE SEQUENCE [LARGE SCALE GENOMIC DNA]</scope>
</reference>
<evidence type="ECO:0000313" key="1">
    <source>
        <dbReference type="EMBL" id="ERN15495.1"/>
    </source>
</evidence>
<dbReference type="AlphaFoldDB" id="U5CZS9"/>
<sequence length="126" mass="13943">MTLTPSSPATNFAIIAFNATQEWDGSHRFTLAALIRYTVSFSEASVSTPSMEAWYGLFVTLEGTRYIFQEYPTHRYIVIRDERSTPKNLGHGPHAEGLAGPGPGPGHDIAGPVRLNRDLFCLFFLP</sequence>
<dbReference type="HOGENOM" id="CLU_1984563_0_0_1"/>
<protein>
    <submittedName>
        <fullName evidence="1">Uncharacterized protein</fullName>
    </submittedName>
</protein>
<keyword evidence="2" id="KW-1185">Reference proteome</keyword>
<evidence type="ECO:0000313" key="2">
    <source>
        <dbReference type="Proteomes" id="UP000017836"/>
    </source>
</evidence>
<gene>
    <name evidence="1" type="ORF">AMTR_s00048p00045100</name>
</gene>
<accession>U5CZS9</accession>
<proteinExistence type="predicted"/>